<comment type="caution">
    <text evidence="2">The sequence shown here is derived from an EMBL/GenBank/DDBJ whole genome shotgun (WGS) entry which is preliminary data.</text>
</comment>
<reference evidence="2" key="1">
    <citation type="submission" date="2023-07" db="EMBL/GenBank/DDBJ databases">
        <title>Black Yeasts Isolated from many extreme environments.</title>
        <authorList>
            <person name="Coleine C."/>
            <person name="Stajich J.E."/>
            <person name="Selbmann L."/>
        </authorList>
    </citation>
    <scope>NUCLEOTIDE SEQUENCE</scope>
    <source>
        <strain evidence="2">CCFEE 5485</strain>
    </source>
</reference>
<evidence type="ECO:0000313" key="3">
    <source>
        <dbReference type="Proteomes" id="UP001274830"/>
    </source>
</evidence>
<keyword evidence="3" id="KW-1185">Reference proteome</keyword>
<dbReference type="EMBL" id="JAUTXT010000064">
    <property type="protein sequence ID" value="KAK3670037.1"/>
    <property type="molecule type" value="Genomic_DNA"/>
</dbReference>
<accession>A0AAE0TMZ1</accession>
<protein>
    <recommendedName>
        <fullName evidence="1">Killer toxin Kp4 domain-containing protein</fullName>
    </recommendedName>
</protein>
<dbReference type="InterPro" id="IPR015131">
    <property type="entry name" value="Killer_tox_Kp4"/>
</dbReference>
<gene>
    <name evidence="2" type="ORF">LTR78_010068</name>
</gene>
<dbReference type="Pfam" id="PF09044">
    <property type="entry name" value="Kp4"/>
    <property type="match status" value="1"/>
</dbReference>
<organism evidence="2 3">
    <name type="scientific">Recurvomyces mirabilis</name>
    <dbReference type="NCBI Taxonomy" id="574656"/>
    <lineage>
        <taxon>Eukaryota</taxon>
        <taxon>Fungi</taxon>
        <taxon>Dikarya</taxon>
        <taxon>Ascomycota</taxon>
        <taxon>Pezizomycotina</taxon>
        <taxon>Dothideomycetes</taxon>
        <taxon>Dothideomycetidae</taxon>
        <taxon>Mycosphaerellales</taxon>
        <taxon>Teratosphaeriaceae</taxon>
        <taxon>Recurvomyces</taxon>
    </lineage>
</organism>
<feature type="domain" description="Killer toxin Kp4" evidence="1">
    <location>
        <begin position="40"/>
        <end position="117"/>
    </location>
</feature>
<sequence length="117" mass="12431">MHAPYVTTLIGTLRTGLLGTSNAMAVQTPNNSTSVLQPIQEKMGVNCQGGYGCDHFDATGKKNGKTAVIDYIVSAIDGVDQNRIYHNGERIACQPGSYHYDIGLHTGETVGGICAFL</sequence>
<dbReference type="AlphaFoldDB" id="A0AAE0TMZ1"/>
<evidence type="ECO:0000259" key="1">
    <source>
        <dbReference type="Pfam" id="PF09044"/>
    </source>
</evidence>
<dbReference type="Proteomes" id="UP001274830">
    <property type="component" value="Unassembled WGS sequence"/>
</dbReference>
<dbReference type="Gene3D" id="3.30.430.10">
    <property type="entry name" value="Killer Toxin P4, subunit A"/>
    <property type="match status" value="1"/>
</dbReference>
<evidence type="ECO:0000313" key="2">
    <source>
        <dbReference type="EMBL" id="KAK3670037.1"/>
    </source>
</evidence>
<proteinExistence type="predicted"/>
<dbReference type="GO" id="GO:0005576">
    <property type="term" value="C:extracellular region"/>
    <property type="evidence" value="ECO:0007669"/>
    <property type="project" value="InterPro"/>
</dbReference>
<name>A0AAE0TMZ1_9PEZI</name>